<comment type="similarity">
    <text evidence="2 6">Belongs to the FPP/GGPP synthase family.</text>
</comment>
<dbReference type="EC" id="2.5.1.-" evidence="7"/>
<name>A0ABW4LD43_9MICO</name>
<keyword evidence="8" id="KW-1185">Reference proteome</keyword>
<evidence type="ECO:0000256" key="1">
    <source>
        <dbReference type="ARBA" id="ARBA00001946"/>
    </source>
</evidence>
<dbReference type="SFLD" id="SFLDS00005">
    <property type="entry name" value="Isoprenoid_Synthase_Type_I"/>
    <property type="match status" value="1"/>
</dbReference>
<dbReference type="PANTHER" id="PTHR12001:SF69">
    <property type="entry name" value="ALL TRANS-POLYPRENYL-DIPHOSPHATE SYNTHASE PDSS1"/>
    <property type="match status" value="1"/>
</dbReference>
<dbReference type="InterPro" id="IPR000092">
    <property type="entry name" value="Polyprenyl_synt"/>
</dbReference>
<comment type="cofactor">
    <cofactor evidence="1">
        <name>Mg(2+)</name>
        <dbReference type="ChEBI" id="CHEBI:18420"/>
    </cofactor>
</comment>
<evidence type="ECO:0000256" key="6">
    <source>
        <dbReference type="RuleBase" id="RU004466"/>
    </source>
</evidence>
<evidence type="ECO:0000256" key="2">
    <source>
        <dbReference type="ARBA" id="ARBA00006706"/>
    </source>
</evidence>
<gene>
    <name evidence="7" type="ORF">ACFSBI_06605</name>
</gene>
<keyword evidence="5" id="KW-0460">Magnesium</keyword>
<reference evidence="8" key="1">
    <citation type="journal article" date="2019" name="Int. J. Syst. Evol. Microbiol.">
        <title>The Global Catalogue of Microorganisms (GCM) 10K type strain sequencing project: providing services to taxonomists for standard genome sequencing and annotation.</title>
        <authorList>
            <consortium name="The Broad Institute Genomics Platform"/>
            <consortium name="The Broad Institute Genome Sequencing Center for Infectious Disease"/>
            <person name="Wu L."/>
            <person name="Ma J."/>
        </authorList>
    </citation>
    <scope>NUCLEOTIDE SEQUENCE [LARGE SCALE GENOMIC DNA]</scope>
    <source>
        <strain evidence="8">CGMCC 1.12471</strain>
    </source>
</reference>
<dbReference type="InterPro" id="IPR008949">
    <property type="entry name" value="Isoprenoid_synthase_dom_sf"/>
</dbReference>
<evidence type="ECO:0000256" key="3">
    <source>
        <dbReference type="ARBA" id="ARBA00022679"/>
    </source>
</evidence>
<dbReference type="InterPro" id="IPR033749">
    <property type="entry name" value="Polyprenyl_synt_CS"/>
</dbReference>
<dbReference type="RefSeq" id="WP_377933255.1">
    <property type="nucleotide sequence ID" value="NZ_JBHUEA010000008.1"/>
</dbReference>
<dbReference type="PANTHER" id="PTHR12001">
    <property type="entry name" value="GERANYLGERANYL PYROPHOSPHATE SYNTHASE"/>
    <property type="match status" value="1"/>
</dbReference>
<accession>A0ABW4LD43</accession>
<evidence type="ECO:0000313" key="7">
    <source>
        <dbReference type="EMBL" id="MFD1721217.1"/>
    </source>
</evidence>
<dbReference type="PROSITE" id="PS00444">
    <property type="entry name" value="POLYPRENYL_SYNTHASE_2"/>
    <property type="match status" value="1"/>
</dbReference>
<evidence type="ECO:0000256" key="5">
    <source>
        <dbReference type="ARBA" id="ARBA00022842"/>
    </source>
</evidence>
<organism evidence="7 8">
    <name type="scientific">Amnibacterium endophyticum</name>
    <dbReference type="NCBI Taxonomy" id="2109337"/>
    <lineage>
        <taxon>Bacteria</taxon>
        <taxon>Bacillati</taxon>
        <taxon>Actinomycetota</taxon>
        <taxon>Actinomycetes</taxon>
        <taxon>Micrococcales</taxon>
        <taxon>Microbacteriaceae</taxon>
        <taxon>Amnibacterium</taxon>
    </lineage>
</organism>
<keyword evidence="4" id="KW-0479">Metal-binding</keyword>
<comment type="caution">
    <text evidence="7">The sequence shown here is derived from an EMBL/GenBank/DDBJ whole genome shotgun (WGS) entry which is preliminary data.</text>
</comment>
<dbReference type="SUPFAM" id="SSF48576">
    <property type="entry name" value="Terpenoid synthases"/>
    <property type="match status" value="1"/>
</dbReference>
<sequence>MTAAGVSAGRTPSLTSQLQLTRRLFSSREDRAIARQIEDGLERVEAGILEQVSFADPVADVRSRYLLAAGGKRIRPVLTLLTAQLGDGVTDDVVTAAQAVEILHVGSLYHDDVMDEAGERRGVPAAQEVWGNSVAILTGDLLFARASRLIAAIPGADVERQAAIFERLVLGQLHETVGPQPGDDAVDHYLRVLTDKTGALISAAARWGADFARAPRAVLDPLERFGDLIGVAFQLIDDVIDLSPEAADTGKQAGTDLKAGVPTLPLLLLRRRAEHDEADAALLARLDALRDGDEGDLPRAIAELRTHPVTAETAAEAHRWADEAVAALAPLPDGGVKRALVRFAGMLVDRAR</sequence>
<dbReference type="Proteomes" id="UP001597347">
    <property type="component" value="Unassembled WGS sequence"/>
</dbReference>
<proteinExistence type="inferred from homology"/>
<dbReference type="Gene3D" id="1.10.600.10">
    <property type="entry name" value="Farnesyl Diphosphate Synthase"/>
    <property type="match status" value="1"/>
</dbReference>
<protein>
    <submittedName>
        <fullName evidence="7">Polyprenyl synthetase family protein</fullName>
        <ecNumber evidence="7">2.5.1.-</ecNumber>
    </submittedName>
</protein>
<dbReference type="GO" id="GO:0016740">
    <property type="term" value="F:transferase activity"/>
    <property type="evidence" value="ECO:0007669"/>
    <property type="project" value="UniProtKB-KW"/>
</dbReference>
<keyword evidence="3 6" id="KW-0808">Transferase</keyword>
<dbReference type="Pfam" id="PF00348">
    <property type="entry name" value="polyprenyl_synt"/>
    <property type="match status" value="1"/>
</dbReference>
<evidence type="ECO:0000313" key="8">
    <source>
        <dbReference type="Proteomes" id="UP001597347"/>
    </source>
</evidence>
<evidence type="ECO:0000256" key="4">
    <source>
        <dbReference type="ARBA" id="ARBA00022723"/>
    </source>
</evidence>
<dbReference type="EMBL" id="JBHUEA010000008">
    <property type="protein sequence ID" value="MFD1721217.1"/>
    <property type="molecule type" value="Genomic_DNA"/>
</dbReference>
<dbReference type="CDD" id="cd00685">
    <property type="entry name" value="Trans_IPPS_HT"/>
    <property type="match status" value="1"/>
</dbReference>